<dbReference type="OrthoDB" id="1729737at2759"/>
<dbReference type="SMART" id="SM00327">
    <property type="entry name" value="VWA"/>
    <property type="match status" value="1"/>
</dbReference>
<evidence type="ECO:0000259" key="1">
    <source>
        <dbReference type="PROSITE" id="PS50234"/>
    </source>
</evidence>
<dbReference type="Proteomes" id="UP000738349">
    <property type="component" value="Unassembled WGS sequence"/>
</dbReference>
<dbReference type="Gene3D" id="3.40.50.410">
    <property type="entry name" value="von Willebrand factor, type A domain"/>
    <property type="match status" value="1"/>
</dbReference>
<dbReference type="SUPFAM" id="SSF53300">
    <property type="entry name" value="vWA-like"/>
    <property type="match status" value="1"/>
</dbReference>
<dbReference type="PANTHER" id="PTHR45737">
    <property type="entry name" value="VON WILLEBRAND FACTOR A DOMAIN-CONTAINING PROTEIN 5A"/>
    <property type="match status" value="1"/>
</dbReference>
<feature type="domain" description="VIT" evidence="2">
    <location>
        <begin position="1"/>
        <end position="111"/>
    </location>
</feature>
<evidence type="ECO:0000313" key="4">
    <source>
        <dbReference type="Proteomes" id="UP000738349"/>
    </source>
</evidence>
<dbReference type="InterPro" id="IPR002035">
    <property type="entry name" value="VWF_A"/>
</dbReference>
<evidence type="ECO:0000259" key="2">
    <source>
        <dbReference type="PROSITE" id="PS51468"/>
    </source>
</evidence>
<accession>A0A9P9D5C7</accession>
<evidence type="ECO:0000313" key="3">
    <source>
        <dbReference type="EMBL" id="KAH7112722.1"/>
    </source>
</evidence>
<dbReference type="PROSITE" id="PS50234">
    <property type="entry name" value="VWFA"/>
    <property type="match status" value="1"/>
</dbReference>
<sequence>MVNVRVDPGVASTRVVQRFTNISLDNIPEAHYTFPLYDSAAITSFRCEIGDSKMLEGQVKPKADAKREYRRAIEKMEAAALLEEHTPEVFETMIGNIPGKSVVRIEITYVNELEADLGGEGVLLTIPTSIAPRYGHSPQGISSASEVIETGLRIEVAVNSLDPIKKLESRNHPVSVDMGTAGPPPNAFGHSALMVTIKPSELFTDLPTLDRCNSEIIFLADRSGSMAGSKMNTLRDALGVFLKSIPGNCFFNLVSFGHNFASLWDTSRPYNQENLETAVSHVSGFQGDMGGTELLSALQQVVEHRIKDASSTQVILLTDGEVWQTEETIDFVRKTTSALRDQIRFFALGIGNEVSHRLIQGIAGEGGGLGEVVGVDSQGKWQERVIRMLSGALMPKSWTYKIDLGPEYSVKSLDVDDFIEVGHSGHTSDLSSYIQAPRTIPALHHFSHKSVFFIISSRSGSLPTAVTVTAKAAGGVISTANLPVIAIMEDGSTIQHLGVKAALVVSHVNGKMSCM</sequence>
<dbReference type="PROSITE" id="PS51468">
    <property type="entry name" value="VIT"/>
    <property type="match status" value="1"/>
</dbReference>
<reference evidence="3" key="1">
    <citation type="journal article" date="2021" name="Nat. Commun.">
        <title>Genetic determinants of endophytism in the Arabidopsis root mycobiome.</title>
        <authorList>
            <person name="Mesny F."/>
            <person name="Miyauchi S."/>
            <person name="Thiergart T."/>
            <person name="Pickel B."/>
            <person name="Atanasova L."/>
            <person name="Karlsson M."/>
            <person name="Huettel B."/>
            <person name="Barry K.W."/>
            <person name="Haridas S."/>
            <person name="Chen C."/>
            <person name="Bauer D."/>
            <person name="Andreopoulos W."/>
            <person name="Pangilinan J."/>
            <person name="LaButti K."/>
            <person name="Riley R."/>
            <person name="Lipzen A."/>
            <person name="Clum A."/>
            <person name="Drula E."/>
            <person name="Henrissat B."/>
            <person name="Kohler A."/>
            <person name="Grigoriev I.V."/>
            <person name="Martin F.M."/>
            <person name="Hacquard S."/>
        </authorList>
    </citation>
    <scope>NUCLEOTIDE SEQUENCE</scope>
    <source>
        <strain evidence="3">MPI-CAGE-AT-0147</strain>
    </source>
</reference>
<name>A0A9P9D5C7_9HYPO</name>
<feature type="domain" description="VWFA" evidence="1">
    <location>
        <begin position="215"/>
        <end position="389"/>
    </location>
</feature>
<dbReference type="Pfam" id="PF13768">
    <property type="entry name" value="VWA_3"/>
    <property type="match status" value="1"/>
</dbReference>
<proteinExistence type="predicted"/>
<protein>
    <submittedName>
        <fullName evidence="3">von Willebrand domain-containing protein</fullName>
    </submittedName>
</protein>
<dbReference type="Pfam" id="PF08487">
    <property type="entry name" value="VIT"/>
    <property type="match status" value="1"/>
</dbReference>
<dbReference type="SMART" id="SM00609">
    <property type="entry name" value="VIT"/>
    <property type="match status" value="1"/>
</dbReference>
<dbReference type="EMBL" id="JAGMUV010000037">
    <property type="protein sequence ID" value="KAH7112722.1"/>
    <property type="molecule type" value="Genomic_DNA"/>
</dbReference>
<organism evidence="3 4">
    <name type="scientific">Dactylonectria macrodidyma</name>
    <dbReference type="NCBI Taxonomy" id="307937"/>
    <lineage>
        <taxon>Eukaryota</taxon>
        <taxon>Fungi</taxon>
        <taxon>Dikarya</taxon>
        <taxon>Ascomycota</taxon>
        <taxon>Pezizomycotina</taxon>
        <taxon>Sordariomycetes</taxon>
        <taxon>Hypocreomycetidae</taxon>
        <taxon>Hypocreales</taxon>
        <taxon>Nectriaceae</taxon>
        <taxon>Dactylonectria</taxon>
    </lineage>
</organism>
<dbReference type="InterPro" id="IPR013694">
    <property type="entry name" value="VIT"/>
</dbReference>
<dbReference type="InterPro" id="IPR036465">
    <property type="entry name" value="vWFA_dom_sf"/>
</dbReference>
<gene>
    <name evidence="3" type="ORF">EDB81DRAFT_827555</name>
</gene>
<dbReference type="PANTHER" id="PTHR45737:SF4">
    <property type="entry name" value="VON WILLEBRAND DOMAIN PROTEIN (AFU_ORTHOLOGUE AFUA_4G01160)"/>
    <property type="match status" value="1"/>
</dbReference>
<keyword evidence="4" id="KW-1185">Reference proteome</keyword>
<dbReference type="AlphaFoldDB" id="A0A9P9D5C7"/>
<comment type="caution">
    <text evidence="3">The sequence shown here is derived from an EMBL/GenBank/DDBJ whole genome shotgun (WGS) entry which is preliminary data.</text>
</comment>